<accession>A0ABW3PL61</accession>
<dbReference type="Pfam" id="PF00155">
    <property type="entry name" value="Aminotran_1_2"/>
    <property type="match status" value="1"/>
</dbReference>
<protein>
    <submittedName>
        <fullName evidence="5">LL-diaminopimelate aminotransferase</fullName>
        <ecNumber evidence="5">2.6.1.83</ecNumber>
    </submittedName>
</protein>
<dbReference type="InterPro" id="IPR004839">
    <property type="entry name" value="Aminotransferase_I/II_large"/>
</dbReference>
<dbReference type="Gene3D" id="3.90.1150.10">
    <property type="entry name" value="Aspartate Aminotransferase, domain 1"/>
    <property type="match status" value="1"/>
</dbReference>
<dbReference type="InterPro" id="IPR015424">
    <property type="entry name" value="PyrdxlP-dep_Trfase"/>
</dbReference>
<reference evidence="6" key="1">
    <citation type="journal article" date="2019" name="Int. J. Syst. Evol. Microbiol.">
        <title>The Global Catalogue of Microorganisms (GCM) 10K type strain sequencing project: providing services to taxonomists for standard genome sequencing and annotation.</title>
        <authorList>
            <consortium name="The Broad Institute Genomics Platform"/>
            <consortium name="The Broad Institute Genome Sequencing Center for Infectious Disease"/>
            <person name="Wu L."/>
            <person name="Ma J."/>
        </authorList>
    </citation>
    <scope>NUCLEOTIDE SEQUENCE [LARGE SCALE GENOMIC DNA]</scope>
    <source>
        <strain evidence="6">CCUG 53519</strain>
    </source>
</reference>
<dbReference type="PANTHER" id="PTHR42832:SF3">
    <property type="entry name" value="L-GLUTAMINE--4-(METHYLSULFANYL)-2-OXOBUTANOATE AMINOTRANSFERASE"/>
    <property type="match status" value="1"/>
</dbReference>
<dbReference type="InterPro" id="IPR015422">
    <property type="entry name" value="PyrdxlP-dep_Trfase_small"/>
</dbReference>
<evidence type="ECO:0000256" key="3">
    <source>
        <dbReference type="ARBA" id="ARBA00022679"/>
    </source>
</evidence>
<dbReference type="GO" id="GO:0010285">
    <property type="term" value="F:L,L-diaminopimelate aminotransferase activity"/>
    <property type="evidence" value="ECO:0007669"/>
    <property type="project" value="UniProtKB-EC"/>
</dbReference>
<dbReference type="PANTHER" id="PTHR42832">
    <property type="entry name" value="AMINO ACID AMINOTRANSFERASE"/>
    <property type="match status" value="1"/>
</dbReference>
<dbReference type="Gene3D" id="3.40.640.10">
    <property type="entry name" value="Type I PLP-dependent aspartate aminotransferase-like (Major domain)"/>
    <property type="match status" value="1"/>
</dbReference>
<dbReference type="InterPro" id="IPR015421">
    <property type="entry name" value="PyrdxlP-dep_Trfase_major"/>
</dbReference>
<dbReference type="InterPro" id="IPR050881">
    <property type="entry name" value="LL-DAP_aminotransferase"/>
</dbReference>
<dbReference type="EC" id="2.6.1.83" evidence="5"/>
<evidence type="ECO:0000313" key="5">
    <source>
        <dbReference type="EMBL" id="MFD1126798.1"/>
    </source>
</evidence>
<dbReference type="RefSeq" id="WP_251580869.1">
    <property type="nucleotide sequence ID" value="NZ_JBHTKX010000001.1"/>
</dbReference>
<evidence type="ECO:0000256" key="2">
    <source>
        <dbReference type="ARBA" id="ARBA00022576"/>
    </source>
</evidence>
<comment type="cofactor">
    <cofactor evidence="1">
        <name>pyridoxal 5'-phosphate</name>
        <dbReference type="ChEBI" id="CHEBI:597326"/>
    </cofactor>
</comment>
<dbReference type="Proteomes" id="UP001597169">
    <property type="component" value="Unassembled WGS sequence"/>
</dbReference>
<dbReference type="SUPFAM" id="SSF53383">
    <property type="entry name" value="PLP-dependent transferases"/>
    <property type="match status" value="1"/>
</dbReference>
<gene>
    <name evidence="5" type="ORF">ACFQ3J_01270</name>
</gene>
<feature type="domain" description="Aminotransferase class I/classII large" evidence="4">
    <location>
        <begin position="51"/>
        <end position="397"/>
    </location>
</feature>
<comment type="caution">
    <text evidence="5">The sequence shown here is derived from an EMBL/GenBank/DDBJ whole genome shotgun (WGS) entry which is preliminary data.</text>
</comment>
<dbReference type="NCBIfam" id="NF004937">
    <property type="entry name" value="PRK06290.1"/>
    <property type="match status" value="1"/>
</dbReference>
<name>A0ABW3PL61_9BACL</name>
<keyword evidence="6" id="KW-1185">Reference proteome</keyword>
<keyword evidence="3 5" id="KW-0808">Transferase</keyword>
<evidence type="ECO:0000259" key="4">
    <source>
        <dbReference type="Pfam" id="PF00155"/>
    </source>
</evidence>
<proteinExistence type="predicted"/>
<dbReference type="EMBL" id="JBHTKX010000001">
    <property type="protein sequence ID" value="MFD1126798.1"/>
    <property type="molecule type" value="Genomic_DNA"/>
</dbReference>
<keyword evidence="2 5" id="KW-0032">Aminotransferase</keyword>
<organism evidence="5 6">
    <name type="scientific">Paenibacillus provencensis</name>
    <dbReference type="NCBI Taxonomy" id="441151"/>
    <lineage>
        <taxon>Bacteria</taxon>
        <taxon>Bacillati</taxon>
        <taxon>Bacillota</taxon>
        <taxon>Bacilli</taxon>
        <taxon>Bacillales</taxon>
        <taxon>Paenibacillaceae</taxon>
        <taxon>Paenibacillus</taxon>
    </lineage>
</organism>
<evidence type="ECO:0000313" key="6">
    <source>
        <dbReference type="Proteomes" id="UP001597169"/>
    </source>
</evidence>
<sequence length="417" mass="45782">MSIDKYQETYIQNCFADRIGGANYGKGANSNKFEKIKRATSAAKKDYPNIELIDLGAYAPDEMADTGIVATLAAEAAKPENRGYADNGIPEFKEAAATYLAEVFGVEDIDPVNEVVHSSGSKPALAMIPSVFINPGDVAILTVPGYPIMGTHTKYLGGEVYNVQLTKQNNFLPDLASVPEEIALRAKLIYLNYPNNPTGASATTEFFSEVIEWAKKYNVIVIHDATYAALTYDGLKPFSFLSIPGAKDVGVEVHSLSKSFNMAGWSIGFVAGNPLVVKAFSEIKDNNDSGQFIAIQKAAAYGLAHPDITVKLVEKYSRRHDMLVLALNELGFRVEKPKGSIFLYVEVPLGVAGGRRFESGEDFSQFLIREKLISSVPWDDAGHFVRFSVTFEANSDEEEKRVIGEIKRRLSDVQFEF</sequence>
<dbReference type="CDD" id="cd00609">
    <property type="entry name" value="AAT_like"/>
    <property type="match status" value="1"/>
</dbReference>
<evidence type="ECO:0000256" key="1">
    <source>
        <dbReference type="ARBA" id="ARBA00001933"/>
    </source>
</evidence>